<protein>
    <recommendedName>
        <fullName evidence="5">Carboxylic ester hydrolase</fullName>
        <ecNumber evidence="5">3.1.1.-</ecNumber>
    </recommendedName>
</protein>
<dbReference type="GO" id="GO:0052689">
    <property type="term" value="F:carboxylic ester hydrolase activity"/>
    <property type="evidence" value="ECO:0007669"/>
    <property type="project" value="UniProtKB-KW"/>
</dbReference>
<gene>
    <name evidence="6" type="ORF">ACN38_g4070</name>
</gene>
<dbReference type="PANTHER" id="PTHR33938:SF8">
    <property type="entry name" value="CARBOXYLIC ESTER HYDROLASE"/>
    <property type="match status" value="1"/>
</dbReference>
<evidence type="ECO:0000256" key="5">
    <source>
        <dbReference type="RuleBase" id="RU361238"/>
    </source>
</evidence>
<reference evidence="6 7" key="1">
    <citation type="submission" date="2015-08" db="EMBL/GenBank/DDBJ databases">
        <title>Genome sequencing of Penicillium nordicum.</title>
        <authorList>
            <person name="Nguyen H.D."/>
            <person name="Seifert K.A."/>
        </authorList>
    </citation>
    <scope>NUCLEOTIDE SEQUENCE [LARGE SCALE GENOMIC DNA]</scope>
    <source>
        <strain evidence="6 7">DAOMC 185683</strain>
    </source>
</reference>
<dbReference type="EMBL" id="LHQQ01000051">
    <property type="protein sequence ID" value="KOS44963.1"/>
    <property type="molecule type" value="Genomic_DNA"/>
</dbReference>
<evidence type="ECO:0000256" key="3">
    <source>
        <dbReference type="ARBA" id="ARBA00022801"/>
    </source>
</evidence>
<keyword evidence="4" id="KW-1015">Disulfide bond</keyword>
<keyword evidence="3 5" id="KW-0378">Hydrolase</keyword>
<evidence type="ECO:0000256" key="4">
    <source>
        <dbReference type="ARBA" id="ARBA00023157"/>
    </source>
</evidence>
<dbReference type="PANTHER" id="PTHR33938">
    <property type="entry name" value="FERULOYL ESTERASE B-RELATED"/>
    <property type="match status" value="1"/>
</dbReference>
<dbReference type="EC" id="3.1.1.-" evidence="5"/>
<proteinExistence type="inferred from homology"/>
<dbReference type="AlphaFoldDB" id="A0A0M9WHE5"/>
<dbReference type="InterPro" id="IPR011118">
    <property type="entry name" value="Tannase/feruloyl_esterase"/>
</dbReference>
<name>A0A0M9WHE5_9EURO</name>
<sequence length="131" mass="14811">MLFDMLHASTCQYESMVGTNNPDLSKFKRHGGKIITWHGLSDEAILPNGTVSYYEEVLKHDPKAHDFYRFFEAPGVGHCYGGLVPIPKRAMSQLMEWVEKDHPPITLHATKGSNNTARVVPVSPPSEVYWR</sequence>
<evidence type="ECO:0000256" key="2">
    <source>
        <dbReference type="ARBA" id="ARBA00022729"/>
    </source>
</evidence>
<organism evidence="6 7">
    <name type="scientific">Penicillium nordicum</name>
    <dbReference type="NCBI Taxonomy" id="229535"/>
    <lineage>
        <taxon>Eukaryota</taxon>
        <taxon>Fungi</taxon>
        <taxon>Dikarya</taxon>
        <taxon>Ascomycota</taxon>
        <taxon>Pezizomycotina</taxon>
        <taxon>Eurotiomycetes</taxon>
        <taxon>Eurotiomycetidae</taxon>
        <taxon>Eurotiales</taxon>
        <taxon>Aspergillaceae</taxon>
        <taxon>Penicillium</taxon>
    </lineage>
</organism>
<keyword evidence="2" id="KW-0732">Signal</keyword>
<dbReference type="OrthoDB" id="3039123at2759"/>
<comment type="caution">
    <text evidence="6">The sequence shown here is derived from an EMBL/GenBank/DDBJ whole genome shotgun (WGS) entry which is preliminary data.</text>
</comment>
<dbReference type="Proteomes" id="UP000037696">
    <property type="component" value="Unassembled WGS sequence"/>
</dbReference>
<evidence type="ECO:0000313" key="7">
    <source>
        <dbReference type="Proteomes" id="UP000037696"/>
    </source>
</evidence>
<accession>A0A0M9WHE5</accession>
<dbReference type="STRING" id="229535.A0A0M9WHE5"/>
<keyword evidence="7" id="KW-1185">Reference proteome</keyword>
<evidence type="ECO:0000256" key="1">
    <source>
        <dbReference type="ARBA" id="ARBA00022487"/>
    </source>
</evidence>
<keyword evidence="1" id="KW-0719">Serine esterase</keyword>
<dbReference type="Pfam" id="PF07519">
    <property type="entry name" value="Tannase"/>
    <property type="match status" value="1"/>
</dbReference>
<comment type="similarity">
    <text evidence="5">Belongs to the tannase family.</text>
</comment>
<evidence type="ECO:0000313" key="6">
    <source>
        <dbReference type="EMBL" id="KOS44963.1"/>
    </source>
</evidence>